<dbReference type="Proteomes" id="UP000005439">
    <property type="component" value="Chromosome"/>
</dbReference>
<reference evidence="7 8" key="2">
    <citation type="journal article" date="2012" name="Stand. Genomic Sci.">
        <title>Complete genome sequence of the moderately thermophilic mineral-sulfide-oxidizing firmicute Sulfobacillus acidophilus type strain (NAL(T)).</title>
        <authorList>
            <person name="Anderson I."/>
            <person name="Chertkov O."/>
            <person name="Chen A."/>
            <person name="Saunders E."/>
            <person name="Lapidus A."/>
            <person name="Nolan M."/>
            <person name="Lucas S."/>
            <person name="Hammon N."/>
            <person name="Deshpande S."/>
            <person name="Cheng J.F."/>
            <person name="Han C."/>
            <person name="Tapia R."/>
            <person name="Goodwin L.A."/>
            <person name="Pitluck S."/>
            <person name="Liolios K."/>
            <person name="Pagani I."/>
            <person name="Ivanova N."/>
            <person name="Mikhailova N."/>
            <person name="Pati A."/>
            <person name="Palaniappan K."/>
            <person name="Land M."/>
            <person name="Pan C."/>
            <person name="Rohde M."/>
            <person name="Pukall R."/>
            <person name="Goker M."/>
            <person name="Detter J.C."/>
            <person name="Woyke T."/>
            <person name="Bristow J."/>
            <person name="Eisen J.A."/>
            <person name="Markowitz V."/>
            <person name="Hugenholtz P."/>
            <person name="Kyrpides N.C."/>
            <person name="Klenk H.P."/>
            <person name="Mavromatis K."/>
        </authorList>
    </citation>
    <scope>NUCLEOTIDE SEQUENCE [LARGE SCALE GENOMIC DNA]</scope>
    <source>
        <strain evidence="8">ATCC 700253 / DSM 10332 / NAL</strain>
    </source>
</reference>
<keyword evidence="3" id="KW-0479">Metal-binding</keyword>
<dbReference type="GO" id="GO:0016702">
    <property type="term" value="F:oxidoreductase activity, acting on single donors with incorporation of molecular oxygen, incorporation of two atoms of oxygen"/>
    <property type="evidence" value="ECO:0007669"/>
    <property type="project" value="UniProtKB-ARBA"/>
</dbReference>
<dbReference type="GO" id="GO:0008198">
    <property type="term" value="F:ferrous iron binding"/>
    <property type="evidence" value="ECO:0007669"/>
    <property type="project" value="InterPro"/>
</dbReference>
<organism evidence="7 8">
    <name type="scientific">Sulfobacillus acidophilus (strain ATCC 700253 / DSM 10332 / NAL)</name>
    <dbReference type="NCBI Taxonomy" id="679936"/>
    <lineage>
        <taxon>Bacteria</taxon>
        <taxon>Bacillati</taxon>
        <taxon>Bacillota</taxon>
        <taxon>Clostridia</taxon>
        <taxon>Eubacteriales</taxon>
        <taxon>Clostridiales Family XVII. Incertae Sedis</taxon>
        <taxon>Sulfobacillus</taxon>
    </lineage>
</organism>
<evidence type="ECO:0000256" key="5">
    <source>
        <dbReference type="ARBA" id="ARBA00023002"/>
    </source>
</evidence>
<accession>G8TW37</accession>
<feature type="domain" description="Extradiol ring-cleavage dioxygenase class III enzyme subunit B" evidence="6">
    <location>
        <begin position="6"/>
        <end position="254"/>
    </location>
</feature>
<dbReference type="PANTHER" id="PTHR30096:SF0">
    <property type="entry name" value="4,5-DOPA DIOXYGENASE EXTRADIOL-LIKE PROTEIN"/>
    <property type="match status" value="1"/>
</dbReference>
<gene>
    <name evidence="7" type="ordered locus">Sulac_2502</name>
</gene>
<name>G8TW37_SULAD</name>
<keyword evidence="7" id="KW-0223">Dioxygenase</keyword>
<dbReference type="InterPro" id="IPR004183">
    <property type="entry name" value="Xdiol_dOase_suB"/>
</dbReference>
<dbReference type="EMBL" id="CP003179">
    <property type="protein sequence ID" value="AEW05964.1"/>
    <property type="molecule type" value="Genomic_DNA"/>
</dbReference>
<dbReference type="PANTHER" id="PTHR30096">
    <property type="entry name" value="4,5-DOPA DIOXYGENASE EXTRADIOL-LIKE PROTEIN"/>
    <property type="match status" value="1"/>
</dbReference>
<dbReference type="HOGENOM" id="CLU_046582_2_1_9"/>
<evidence type="ECO:0000259" key="6">
    <source>
        <dbReference type="Pfam" id="PF02900"/>
    </source>
</evidence>
<keyword evidence="4" id="KW-0862">Zinc</keyword>
<dbReference type="InterPro" id="IPR014436">
    <property type="entry name" value="Extradiol_dOase_DODA"/>
</dbReference>
<dbReference type="GO" id="GO:0008270">
    <property type="term" value="F:zinc ion binding"/>
    <property type="evidence" value="ECO:0007669"/>
    <property type="project" value="InterPro"/>
</dbReference>
<comment type="similarity">
    <text evidence="2">Belongs to the DODA-type extradiol aromatic ring-opening dioxygenase family.</text>
</comment>
<keyword evidence="5" id="KW-0560">Oxidoreductase</keyword>
<keyword evidence="8" id="KW-1185">Reference proteome</keyword>
<dbReference type="PATRIC" id="fig|679936.5.peg.2591"/>
<protein>
    <submittedName>
        <fullName evidence="7">Extradiol ring-cleavage dioxygenase class III protein subunit B</fullName>
    </submittedName>
</protein>
<comment type="cofactor">
    <cofactor evidence="1">
        <name>Zn(2+)</name>
        <dbReference type="ChEBI" id="CHEBI:29105"/>
    </cofactor>
</comment>
<evidence type="ECO:0000313" key="8">
    <source>
        <dbReference type="Proteomes" id="UP000005439"/>
    </source>
</evidence>
<dbReference type="CDD" id="cd07363">
    <property type="entry name" value="45_DOPA_Dioxygenase"/>
    <property type="match status" value="1"/>
</dbReference>
<evidence type="ECO:0000256" key="4">
    <source>
        <dbReference type="ARBA" id="ARBA00022833"/>
    </source>
</evidence>
<dbReference type="KEGG" id="sap:Sulac_2502"/>
<evidence type="ECO:0000313" key="7">
    <source>
        <dbReference type="EMBL" id="AEW05964.1"/>
    </source>
</evidence>
<evidence type="ECO:0000256" key="2">
    <source>
        <dbReference type="ARBA" id="ARBA00007581"/>
    </source>
</evidence>
<dbReference type="Gene3D" id="3.40.830.10">
    <property type="entry name" value="LigB-like"/>
    <property type="match status" value="1"/>
</dbReference>
<reference evidence="8" key="1">
    <citation type="submission" date="2011-12" db="EMBL/GenBank/DDBJ databases">
        <title>The complete genome of chromosome of Sulfobacillus acidophilus DSM 10332.</title>
        <authorList>
            <person name="Lucas S."/>
            <person name="Han J."/>
            <person name="Lapidus A."/>
            <person name="Bruce D."/>
            <person name="Goodwin L."/>
            <person name="Pitluck S."/>
            <person name="Peters L."/>
            <person name="Kyrpides N."/>
            <person name="Mavromatis K."/>
            <person name="Ivanova N."/>
            <person name="Mikhailova N."/>
            <person name="Chertkov O."/>
            <person name="Saunders E."/>
            <person name="Detter J.C."/>
            <person name="Tapia R."/>
            <person name="Han C."/>
            <person name="Land M."/>
            <person name="Hauser L."/>
            <person name="Markowitz V."/>
            <person name="Cheng J.-F."/>
            <person name="Hugenholtz P."/>
            <person name="Woyke T."/>
            <person name="Wu D."/>
            <person name="Pukall R."/>
            <person name="Gehrich-Schroeter G."/>
            <person name="Schneider S."/>
            <person name="Klenk H.-P."/>
            <person name="Eisen J.A."/>
        </authorList>
    </citation>
    <scope>NUCLEOTIDE SEQUENCE [LARGE SCALE GENOMIC DNA]</scope>
    <source>
        <strain evidence="8">ATCC 700253 / DSM 10332 / NAL</strain>
    </source>
</reference>
<evidence type="ECO:0000256" key="1">
    <source>
        <dbReference type="ARBA" id="ARBA00001947"/>
    </source>
</evidence>
<dbReference type="STRING" id="679936.Sulac_2502"/>
<proteinExistence type="inferred from homology"/>
<dbReference type="AlphaFoldDB" id="G8TW37"/>
<sequence length="258" mass="29089">MLPALFVAHGSPMMAVAENAYTEFLRSWALDHPKPSAVVIFSAHWESLIQKVSRVVRYDTIHDFGGFPAALYQIHYPAPGEPALADAILQRFQQKGLTAQPDPSRGLDHGAWVVLRLLYPDADVPVVALSVNSRLAPADAFRIGRVLEPWRAQNVLVIGSGVTVHNFGWIQPEAREPMDWAVQFDDWVDERIIAWDTPGLFLYRQNAPFADRAVPLHGREHFYPLFYAMGSADQARRGQRLFQAYQYGSLSYAVWQFG</sequence>
<evidence type="ECO:0000256" key="3">
    <source>
        <dbReference type="ARBA" id="ARBA00022723"/>
    </source>
</evidence>
<dbReference type="PIRSF" id="PIRSF006157">
    <property type="entry name" value="Doxgns_DODA"/>
    <property type="match status" value="1"/>
</dbReference>
<dbReference type="SUPFAM" id="SSF53213">
    <property type="entry name" value="LigB-like"/>
    <property type="match status" value="1"/>
</dbReference>
<dbReference type="Pfam" id="PF02900">
    <property type="entry name" value="LigB"/>
    <property type="match status" value="1"/>
</dbReference>